<feature type="compositionally biased region" description="Basic and acidic residues" evidence="1">
    <location>
        <begin position="588"/>
        <end position="613"/>
    </location>
</feature>
<evidence type="ECO:0000313" key="3">
    <source>
        <dbReference type="EMBL" id="KAF2760967.1"/>
    </source>
</evidence>
<dbReference type="EMBL" id="ML996567">
    <property type="protein sequence ID" value="KAF2760967.1"/>
    <property type="molecule type" value="Genomic_DNA"/>
</dbReference>
<dbReference type="PANTHER" id="PTHR33840">
    <property type="match status" value="1"/>
</dbReference>
<feature type="region of interest" description="Disordered" evidence="1">
    <location>
        <begin position="503"/>
        <end position="656"/>
    </location>
</feature>
<protein>
    <recommendedName>
        <fullName evidence="2">T6SS Phospholipase effector Tle1-like catalytic domain-containing protein</fullName>
    </recommendedName>
</protein>
<name>A0A6A6WH42_9PEZI</name>
<dbReference type="SUPFAM" id="SSF53474">
    <property type="entry name" value="alpha/beta-Hydrolases"/>
    <property type="match status" value="1"/>
</dbReference>
<feature type="compositionally biased region" description="Low complexity" evidence="1">
    <location>
        <begin position="532"/>
        <end position="545"/>
    </location>
</feature>
<evidence type="ECO:0000256" key="1">
    <source>
        <dbReference type="SAM" id="MobiDB-lite"/>
    </source>
</evidence>
<keyword evidence="4" id="KW-1185">Reference proteome</keyword>
<dbReference type="Pfam" id="PF09994">
    <property type="entry name" value="T6SS_Tle1-like_cat"/>
    <property type="match status" value="1"/>
</dbReference>
<feature type="domain" description="T6SS Phospholipase effector Tle1-like catalytic" evidence="2">
    <location>
        <begin position="57"/>
        <end position="341"/>
    </location>
</feature>
<accession>A0A6A6WH42</accession>
<feature type="compositionally biased region" description="Basic and acidic residues" evidence="1">
    <location>
        <begin position="549"/>
        <end position="560"/>
    </location>
</feature>
<evidence type="ECO:0000313" key="4">
    <source>
        <dbReference type="Proteomes" id="UP000799437"/>
    </source>
</evidence>
<dbReference type="AlphaFoldDB" id="A0A6A6WH42"/>
<feature type="compositionally biased region" description="Pro residues" evidence="1">
    <location>
        <begin position="630"/>
        <end position="643"/>
    </location>
</feature>
<dbReference type="InterPro" id="IPR018712">
    <property type="entry name" value="Tle1-like_cat"/>
</dbReference>
<sequence>MAAEIRANGKVYDVYRDGVPVTDPEELARATSVVRARSVSRPRTAIPPPPIAGPPFKRLIVCADGTWLNADNGLINGQLAIPSNVTRISRAIKDVSADGIPQIVYYHFGVGSRGGVVERLLQGTTGEGLDENVREAYSFIANNYTTGDEIFLIGFSRGAFTVRSIAGFMDVIGILTKKGLSGLAEIHQDVKNRRDPDYRPKYPDVPFPKKPSAADPTYARELERRGLTTLGVRIKAIAVWDTVGSLGLPRVGWLTKVGLQSQQSKETSFHDTKLGNNVDNAFQALALDERRSAFAPAIWEKPAGNKTKLRQVWFPGVHSNIGGGEDDQQLANITLAWMMSQLEPFLDMRSAYVLEQDDANDRYYASRDEDVRPWSFGKIPNSMAGLYALGGGKTRTPGSYHAADPTTNRPTDRLLTDTCEYIHPSVRARLHFRGPGVADKSTYTCPALADWSLHINYDDAAGPDPDIFYRLPRPLAEKGQNRDLPESPLFRLERDLARRDPESFGYVLKPAPTGAAKPKRSRRGGEGRASSRRTSVGPSAAGAGSRRARSVDGGRPEGRHHPPPPPRAVSRRRGSMDTWEIDDEDIVFSDRERDRERERERERFRERDHRDSRGGFPRPPPEFRRSVPAVSPPTAPVPPPPPSVGGRSSRRRFSQV</sequence>
<reference evidence="3" key="1">
    <citation type="journal article" date="2020" name="Stud. Mycol.">
        <title>101 Dothideomycetes genomes: a test case for predicting lifestyles and emergence of pathogens.</title>
        <authorList>
            <person name="Haridas S."/>
            <person name="Albert R."/>
            <person name="Binder M."/>
            <person name="Bloem J."/>
            <person name="Labutti K."/>
            <person name="Salamov A."/>
            <person name="Andreopoulos B."/>
            <person name="Baker S."/>
            <person name="Barry K."/>
            <person name="Bills G."/>
            <person name="Bluhm B."/>
            <person name="Cannon C."/>
            <person name="Castanera R."/>
            <person name="Culley D."/>
            <person name="Daum C."/>
            <person name="Ezra D."/>
            <person name="Gonzalez J."/>
            <person name="Henrissat B."/>
            <person name="Kuo A."/>
            <person name="Liang C."/>
            <person name="Lipzen A."/>
            <person name="Lutzoni F."/>
            <person name="Magnuson J."/>
            <person name="Mondo S."/>
            <person name="Nolan M."/>
            <person name="Ohm R."/>
            <person name="Pangilinan J."/>
            <person name="Park H.-J."/>
            <person name="Ramirez L."/>
            <person name="Alfaro M."/>
            <person name="Sun H."/>
            <person name="Tritt A."/>
            <person name="Yoshinaga Y."/>
            <person name="Zwiers L.-H."/>
            <person name="Turgeon B."/>
            <person name="Goodwin S."/>
            <person name="Spatafora J."/>
            <person name="Crous P."/>
            <person name="Grigoriev I."/>
        </authorList>
    </citation>
    <scope>NUCLEOTIDE SEQUENCE</scope>
    <source>
        <strain evidence="3">CBS 121739</strain>
    </source>
</reference>
<evidence type="ECO:0000259" key="2">
    <source>
        <dbReference type="Pfam" id="PF09994"/>
    </source>
</evidence>
<dbReference type="Proteomes" id="UP000799437">
    <property type="component" value="Unassembled WGS sequence"/>
</dbReference>
<dbReference type="RefSeq" id="XP_033603418.1">
    <property type="nucleotide sequence ID" value="XM_033740136.1"/>
</dbReference>
<organism evidence="3 4">
    <name type="scientific">Pseudovirgaria hyperparasitica</name>
    <dbReference type="NCBI Taxonomy" id="470096"/>
    <lineage>
        <taxon>Eukaryota</taxon>
        <taxon>Fungi</taxon>
        <taxon>Dikarya</taxon>
        <taxon>Ascomycota</taxon>
        <taxon>Pezizomycotina</taxon>
        <taxon>Dothideomycetes</taxon>
        <taxon>Dothideomycetes incertae sedis</taxon>
        <taxon>Acrospermales</taxon>
        <taxon>Acrospermaceae</taxon>
        <taxon>Pseudovirgaria</taxon>
    </lineage>
</organism>
<proteinExistence type="predicted"/>
<dbReference type="InterPro" id="IPR029058">
    <property type="entry name" value="AB_hydrolase_fold"/>
</dbReference>
<gene>
    <name evidence="3" type="ORF">EJ05DRAFT_248065</name>
</gene>
<dbReference type="OrthoDB" id="3057168at2759"/>
<dbReference type="PANTHER" id="PTHR33840:SF1">
    <property type="entry name" value="TLE1 PHOSPHOLIPASE DOMAIN-CONTAINING PROTEIN"/>
    <property type="match status" value="1"/>
</dbReference>
<dbReference type="GeneID" id="54481190"/>
<feature type="region of interest" description="Disordered" evidence="1">
    <location>
        <begin position="194"/>
        <end position="214"/>
    </location>
</feature>